<reference evidence="6" key="1">
    <citation type="submission" date="2020-12" db="EMBL/GenBank/DDBJ databases">
        <title>Antibiotic resistance and phylogeny of Pseudomonas spp. isolated over three decades from chicken meat in the Norwegian food chain.</title>
        <authorList>
            <person name="Moen B."/>
        </authorList>
    </citation>
    <scope>NUCLEOTIDE SEQUENCE</scope>
    <source>
        <strain evidence="6">MF6762</strain>
    </source>
</reference>
<evidence type="ECO:0000256" key="5">
    <source>
        <dbReference type="ARBA" id="ARBA00024335"/>
    </source>
</evidence>
<name>A0A8I1K8N8_9PSED</name>
<evidence type="ECO:0000313" key="6">
    <source>
        <dbReference type="EMBL" id="MBJ2257550.1"/>
    </source>
</evidence>
<dbReference type="InterPro" id="IPR012842">
    <property type="entry name" value="T3SS_SctL/SctL2"/>
</dbReference>
<keyword evidence="4" id="KW-0653">Protein transport</keyword>
<dbReference type="RefSeq" id="WP_198822201.1">
    <property type="nucleotide sequence ID" value="NZ_JAEKCZ010000011.1"/>
</dbReference>
<protein>
    <submittedName>
        <fullName evidence="6">Type III secretion system stator protein SctL</fullName>
    </submittedName>
</protein>
<evidence type="ECO:0000256" key="1">
    <source>
        <dbReference type="ARBA" id="ARBA00004496"/>
    </source>
</evidence>
<evidence type="ECO:0000313" key="7">
    <source>
        <dbReference type="Proteomes" id="UP000658390"/>
    </source>
</evidence>
<proteinExistence type="inferred from homology"/>
<dbReference type="Proteomes" id="UP000658390">
    <property type="component" value="Unassembled WGS sequence"/>
</dbReference>
<dbReference type="EMBL" id="JAEKCZ010000011">
    <property type="protein sequence ID" value="MBJ2257550.1"/>
    <property type="molecule type" value="Genomic_DNA"/>
</dbReference>
<gene>
    <name evidence="6" type="primary">sctL</name>
    <name evidence="6" type="ORF">JFT45_13605</name>
</gene>
<accession>A0A8I1K8N8</accession>
<dbReference type="AlphaFoldDB" id="A0A8I1K8N8"/>
<dbReference type="NCBIfam" id="TIGR02499">
    <property type="entry name" value="HrpE_YscL_not"/>
    <property type="match status" value="1"/>
</dbReference>
<organism evidence="6 7">
    <name type="scientific">Pseudomonas psychrophila</name>
    <dbReference type="NCBI Taxonomy" id="122355"/>
    <lineage>
        <taxon>Bacteria</taxon>
        <taxon>Pseudomonadati</taxon>
        <taxon>Pseudomonadota</taxon>
        <taxon>Gammaproteobacteria</taxon>
        <taxon>Pseudomonadales</taxon>
        <taxon>Pseudomonadaceae</taxon>
        <taxon>Pseudomonas</taxon>
    </lineage>
</organism>
<sequence>MLSRRTLKLRPGPPGLHQTLITRENLIDCGQVNQVLAQAKAQADELLSTAQATSQALLKKAHGEFWQLANAQLSHWQLEHLVLCKGIESSASTVVNQTLRHLFDEVPQPARIVALLEHLLRAQCPPANATLRCHPQALERIGQWLSTHPDTSWQLQTDERLDTQALVLVTVREDLRIDWATAIEALLIPACTDGTDGTDGTDDDVAATES</sequence>
<comment type="similarity">
    <text evidence="5">Belongs to the SctL stator family.</text>
</comment>
<dbReference type="GO" id="GO:0030254">
    <property type="term" value="P:protein secretion by the type III secretion system"/>
    <property type="evidence" value="ECO:0007669"/>
    <property type="project" value="InterPro"/>
</dbReference>
<evidence type="ECO:0000256" key="2">
    <source>
        <dbReference type="ARBA" id="ARBA00022448"/>
    </source>
</evidence>
<dbReference type="GO" id="GO:0005737">
    <property type="term" value="C:cytoplasm"/>
    <property type="evidence" value="ECO:0007669"/>
    <property type="project" value="UniProtKB-SubCell"/>
</dbReference>
<comment type="subcellular location">
    <subcellularLocation>
        <location evidence="1">Cytoplasm</location>
    </subcellularLocation>
</comment>
<dbReference type="InterPro" id="IPR009335">
    <property type="entry name" value="T3SS_HrpE/ATPase_suE"/>
</dbReference>
<keyword evidence="3" id="KW-0963">Cytoplasm</keyword>
<evidence type="ECO:0000256" key="3">
    <source>
        <dbReference type="ARBA" id="ARBA00022490"/>
    </source>
</evidence>
<comment type="caution">
    <text evidence="6">The sequence shown here is derived from an EMBL/GenBank/DDBJ whole genome shotgun (WGS) entry which is preliminary data.</text>
</comment>
<dbReference type="Pfam" id="PF06188">
    <property type="entry name" value="HrpE"/>
    <property type="match status" value="1"/>
</dbReference>
<evidence type="ECO:0000256" key="4">
    <source>
        <dbReference type="ARBA" id="ARBA00022927"/>
    </source>
</evidence>
<keyword evidence="2" id="KW-0813">Transport</keyword>